<feature type="region of interest" description="Disordered" evidence="1">
    <location>
        <begin position="107"/>
        <end position="129"/>
    </location>
</feature>
<protein>
    <submittedName>
        <fullName evidence="2">Uncharacterized protein</fullName>
    </submittedName>
</protein>
<gene>
    <name evidence="2" type="ORF">PLEPLA_LOCUS42520</name>
</gene>
<evidence type="ECO:0000256" key="1">
    <source>
        <dbReference type="SAM" id="MobiDB-lite"/>
    </source>
</evidence>
<organism evidence="2 3">
    <name type="scientific">Pleuronectes platessa</name>
    <name type="common">European plaice</name>
    <dbReference type="NCBI Taxonomy" id="8262"/>
    <lineage>
        <taxon>Eukaryota</taxon>
        <taxon>Metazoa</taxon>
        <taxon>Chordata</taxon>
        <taxon>Craniata</taxon>
        <taxon>Vertebrata</taxon>
        <taxon>Euteleostomi</taxon>
        <taxon>Actinopterygii</taxon>
        <taxon>Neopterygii</taxon>
        <taxon>Teleostei</taxon>
        <taxon>Neoteleostei</taxon>
        <taxon>Acanthomorphata</taxon>
        <taxon>Carangaria</taxon>
        <taxon>Pleuronectiformes</taxon>
        <taxon>Pleuronectoidei</taxon>
        <taxon>Pleuronectidae</taxon>
        <taxon>Pleuronectes</taxon>
    </lineage>
</organism>
<dbReference type="EMBL" id="CADEAL010004225">
    <property type="protein sequence ID" value="CAB1454753.1"/>
    <property type="molecule type" value="Genomic_DNA"/>
</dbReference>
<evidence type="ECO:0000313" key="3">
    <source>
        <dbReference type="Proteomes" id="UP001153269"/>
    </source>
</evidence>
<keyword evidence="3" id="KW-1185">Reference proteome</keyword>
<reference evidence="2" key="1">
    <citation type="submission" date="2020-03" db="EMBL/GenBank/DDBJ databases">
        <authorList>
            <person name="Weist P."/>
        </authorList>
    </citation>
    <scope>NUCLEOTIDE SEQUENCE</scope>
</reference>
<name>A0A9N7Z3Y9_PLEPL</name>
<dbReference type="Proteomes" id="UP001153269">
    <property type="component" value="Unassembled WGS sequence"/>
</dbReference>
<feature type="region of interest" description="Disordered" evidence="1">
    <location>
        <begin position="1"/>
        <end position="37"/>
    </location>
</feature>
<sequence length="242" mass="26000">MRRRGGGLLSATRGGAPDWSPGGTEVPRVTNGSDGDGWACRDAQLRSLRPLAVGRLGERREAPVAMTVWRKPRCILALEPELPGPTPPCPSPSPEFTQAGCVLLPRAPRPLSNKTKRRPSEPEAEVQLSVSGSAASELRDDFKTLGFEAAAVCTISDNRRTKRRDGRGRVALENIPTLLSIHMSTKHSFKTEESTFLRLGLRGTFFGVIGSNNATVPASARALSQQAGPENSQLLMELAPPT</sequence>
<comment type="caution">
    <text evidence="2">The sequence shown here is derived from an EMBL/GenBank/DDBJ whole genome shotgun (WGS) entry which is preliminary data.</text>
</comment>
<evidence type="ECO:0000313" key="2">
    <source>
        <dbReference type="EMBL" id="CAB1454753.1"/>
    </source>
</evidence>
<proteinExistence type="predicted"/>
<dbReference type="AlphaFoldDB" id="A0A9N7Z3Y9"/>
<accession>A0A9N7Z3Y9</accession>